<dbReference type="Gene3D" id="3.30.2010.10">
    <property type="entry name" value="Metalloproteases ('zincins'), catalytic domain"/>
    <property type="match status" value="1"/>
</dbReference>
<dbReference type="PANTHER" id="PTHR30399:SF1">
    <property type="entry name" value="UTP PYROPHOSPHATASE"/>
    <property type="match status" value="1"/>
</dbReference>
<dbReference type="Pfam" id="PF01863">
    <property type="entry name" value="YgjP-like"/>
    <property type="match status" value="1"/>
</dbReference>
<dbReference type="AlphaFoldDB" id="A0A9D2DWD5"/>
<dbReference type="PANTHER" id="PTHR30399">
    <property type="entry name" value="UNCHARACTERIZED PROTEIN YGJP"/>
    <property type="match status" value="1"/>
</dbReference>
<name>A0A9D2DWD5_9FIRM</name>
<dbReference type="CDD" id="cd07344">
    <property type="entry name" value="M48_yhfN_like"/>
    <property type="match status" value="1"/>
</dbReference>
<evidence type="ECO:0000313" key="3">
    <source>
        <dbReference type="Proteomes" id="UP000824044"/>
    </source>
</evidence>
<dbReference type="EMBL" id="DXBS01000067">
    <property type="protein sequence ID" value="HIZ24507.1"/>
    <property type="molecule type" value="Genomic_DNA"/>
</dbReference>
<evidence type="ECO:0000313" key="2">
    <source>
        <dbReference type="EMBL" id="HIZ24507.1"/>
    </source>
</evidence>
<organism evidence="2 3">
    <name type="scientific">Candidatus Gallimonas intestinigallinarum</name>
    <dbReference type="NCBI Taxonomy" id="2838604"/>
    <lineage>
        <taxon>Bacteria</taxon>
        <taxon>Bacillati</taxon>
        <taxon>Bacillota</taxon>
        <taxon>Clostridia</taxon>
        <taxon>Candidatus Gallimonas</taxon>
    </lineage>
</organism>
<comment type="caution">
    <text evidence="2">The sequence shown here is derived from an EMBL/GenBank/DDBJ whole genome shotgun (WGS) entry which is preliminary data.</text>
</comment>
<dbReference type="InterPro" id="IPR002725">
    <property type="entry name" value="YgjP-like_metallopeptidase"/>
</dbReference>
<feature type="domain" description="YgjP-like metallopeptidase" evidence="1">
    <location>
        <begin position="15"/>
        <end position="206"/>
    </location>
</feature>
<dbReference type="InterPro" id="IPR053136">
    <property type="entry name" value="UTP_pyrophosphatase-like"/>
</dbReference>
<accession>A0A9D2DWD5</accession>
<reference evidence="2" key="1">
    <citation type="journal article" date="2021" name="PeerJ">
        <title>Extensive microbial diversity within the chicken gut microbiome revealed by metagenomics and culture.</title>
        <authorList>
            <person name="Gilroy R."/>
            <person name="Ravi A."/>
            <person name="Getino M."/>
            <person name="Pursley I."/>
            <person name="Horton D.L."/>
            <person name="Alikhan N.F."/>
            <person name="Baker D."/>
            <person name="Gharbi K."/>
            <person name="Hall N."/>
            <person name="Watson M."/>
            <person name="Adriaenssens E.M."/>
            <person name="Foster-Nyarko E."/>
            <person name="Jarju S."/>
            <person name="Secka A."/>
            <person name="Antonio M."/>
            <person name="Oren A."/>
            <person name="Chaudhuri R.R."/>
            <person name="La Ragione R."/>
            <person name="Hildebrand F."/>
            <person name="Pallen M.J."/>
        </authorList>
    </citation>
    <scope>NUCLEOTIDE SEQUENCE</scope>
    <source>
        <strain evidence="2">CHK33-5263</strain>
    </source>
</reference>
<sequence>MESQEEIVVIRSARKTISLTVNENGAIVVKAPKFVKDAEIARVIERHRRWIARRKRESGQFRLDLSDGAVLTLYGRRYEIAAAPRAAIKGDMIFLPQEERAAALIALLKKLARKTMTVLTLALAQKYGFTFGAVRISSARGRWGSCSQKGTISYSFRTAFLSQHEAEYITVHELCHTRHMNHSAAFWAEVAKILPDYRQIRKEIREKGVVMQWL</sequence>
<reference evidence="2" key="2">
    <citation type="submission" date="2021-04" db="EMBL/GenBank/DDBJ databases">
        <authorList>
            <person name="Gilroy R."/>
        </authorList>
    </citation>
    <scope>NUCLEOTIDE SEQUENCE</scope>
    <source>
        <strain evidence="2">CHK33-5263</strain>
    </source>
</reference>
<evidence type="ECO:0000259" key="1">
    <source>
        <dbReference type="Pfam" id="PF01863"/>
    </source>
</evidence>
<gene>
    <name evidence="2" type="ORF">H9812_03410</name>
</gene>
<protein>
    <submittedName>
        <fullName evidence="2">M48 family metallopeptidase</fullName>
    </submittedName>
</protein>
<proteinExistence type="predicted"/>
<dbReference type="Proteomes" id="UP000824044">
    <property type="component" value="Unassembled WGS sequence"/>
</dbReference>